<dbReference type="Gene3D" id="2.60.40.1120">
    <property type="entry name" value="Carboxypeptidase-like, regulatory domain"/>
    <property type="match status" value="1"/>
</dbReference>
<dbReference type="Pfam" id="PF13715">
    <property type="entry name" value="CarbopepD_reg_2"/>
    <property type="match status" value="1"/>
</dbReference>
<feature type="chain" id="PRO_5046761745" evidence="8">
    <location>
        <begin position="20"/>
        <end position="1045"/>
    </location>
</feature>
<dbReference type="RefSeq" id="WP_263053016.1">
    <property type="nucleotide sequence ID" value="NZ_CP106735.1"/>
</dbReference>
<dbReference type="Pfam" id="PF07715">
    <property type="entry name" value="Plug"/>
    <property type="match status" value="1"/>
</dbReference>
<keyword evidence="5 7" id="KW-0472">Membrane</keyword>
<dbReference type="PROSITE" id="PS52016">
    <property type="entry name" value="TONB_DEPENDENT_REC_3"/>
    <property type="match status" value="1"/>
</dbReference>
<keyword evidence="8" id="KW-0732">Signal</keyword>
<evidence type="ECO:0000256" key="7">
    <source>
        <dbReference type="PROSITE-ProRule" id="PRU01360"/>
    </source>
</evidence>
<dbReference type="NCBIfam" id="TIGR04056">
    <property type="entry name" value="OMP_RagA_SusC"/>
    <property type="match status" value="1"/>
</dbReference>
<evidence type="ECO:0000313" key="10">
    <source>
        <dbReference type="EMBL" id="UXX81292.1"/>
    </source>
</evidence>
<dbReference type="SUPFAM" id="SSF49464">
    <property type="entry name" value="Carboxypeptidase regulatory domain-like"/>
    <property type="match status" value="1"/>
</dbReference>
<evidence type="ECO:0000256" key="5">
    <source>
        <dbReference type="ARBA" id="ARBA00023136"/>
    </source>
</evidence>
<keyword evidence="11" id="KW-1185">Reference proteome</keyword>
<dbReference type="InterPro" id="IPR023997">
    <property type="entry name" value="TonB-dep_OMP_SusC/RagA_CS"/>
</dbReference>
<name>A0ABY6D575_9BACT</name>
<accession>A0ABY6D575</accession>
<evidence type="ECO:0000256" key="6">
    <source>
        <dbReference type="ARBA" id="ARBA00023237"/>
    </source>
</evidence>
<dbReference type="InterPro" id="IPR023996">
    <property type="entry name" value="TonB-dep_OMP_SusC/RagA"/>
</dbReference>
<evidence type="ECO:0000256" key="1">
    <source>
        <dbReference type="ARBA" id="ARBA00004571"/>
    </source>
</evidence>
<evidence type="ECO:0000256" key="4">
    <source>
        <dbReference type="ARBA" id="ARBA00022692"/>
    </source>
</evidence>
<evidence type="ECO:0000259" key="9">
    <source>
        <dbReference type="Pfam" id="PF07715"/>
    </source>
</evidence>
<sequence length="1045" mass="115196">MKKFIITILALSFSLVGWAQQHQVSGKVVDERGEGLPGSYILVKGGNVGVVTDVDGNYRLDKLSDTDVLIFSFLGYKSQEIAIAGRSVVDVNLEPEATSLQEVVVVGYSEVKKRDVTGAVGQVDTEDIMKTATSNFDQALAGRIAGVQVTASDGTPGGAAQIVIRGGNSITGDNSPLYVIDGVPYEGFDPASLSSQDIKSFDVLKDASATAIYGSRGANGVIVITTKGGRTDGKTDVHLGISQGVQYIPKRLEVLSPYQYAKYQENVAYAKDGYGVGTYTNQYRKNWGDPEAYKGMEGTSWQDEIFREASLKKYSLSMNGGNKTTSIYYSGEYVDQEGTLVNTGFKKIINNLKFTHKLNDKLQVRGALQYSYINRSGINISGNTYTSIIRDAIQFRPIDPINDDGLIDGYDENDPQFQYLFNPLKNLQNTTRNYRYDVIRGNVDLIYKIIKGLTFKASGGFQSDNRKENVFYGAETQQGFRGNDHVNGTITNRRYQTLTTSNTLNYKVPLSKAHDLQVLGGFEGQARLYDYAWLKSSEIPTDAFGIDNLGLGTSPAIPQTFRSENTLLSYFGRVSYSLNDKYLLTANFRADGSSKFLEENRWGYFPSFAMAWRLGDEEFMKPVGIISDLKVRAGWGLTGNNRIGDYDAYNLLGVTTSSGYVWGTGETYVPGAQQTNLGVPDLRWETTAQSNIGVDFGFMAQRVQGSVDVYLKRTKDLLLNAEMSLSTGFDKVRQNIGEVENKGLEISLTSTNVRSGKFEWRSNFNIAFNRNKVIQLNEGQEAIYTDPEWNNGFAEYQYITKVGEPVGQVFGLVYDGLYQMDDFVWDAQTNNYILKEDIPDNGTSPVAPGSIKYVDVNGDGTINIDDRQIIGNTQAKHTGGFSNDFRLGGFDLQVFFQWSYGAEILNGNQAAFATPSGSSLSGFPELLDAWTPLNTDTDVNTVVYNLVYGAPPKGNQISDRYIEDGSFIRLKTVSLGYNLPASLLERIKVKSCRISVSAQNLKTWTNYSGYDPEVSVGKFGALTPNLDYSAYPQSVTISGGLDITF</sequence>
<dbReference type="SUPFAM" id="SSF56935">
    <property type="entry name" value="Porins"/>
    <property type="match status" value="1"/>
</dbReference>
<organism evidence="10 11">
    <name type="scientific">Reichenbachiella carrageenanivorans</name>
    <dbReference type="NCBI Taxonomy" id="2979869"/>
    <lineage>
        <taxon>Bacteria</taxon>
        <taxon>Pseudomonadati</taxon>
        <taxon>Bacteroidota</taxon>
        <taxon>Cytophagia</taxon>
        <taxon>Cytophagales</taxon>
        <taxon>Reichenbachiellaceae</taxon>
        <taxon>Reichenbachiella</taxon>
    </lineage>
</organism>
<proteinExistence type="inferred from homology"/>
<dbReference type="InterPro" id="IPR036942">
    <property type="entry name" value="Beta-barrel_TonB_sf"/>
</dbReference>
<keyword evidence="10" id="KW-0675">Receptor</keyword>
<comment type="subcellular location">
    <subcellularLocation>
        <location evidence="1 7">Cell outer membrane</location>
        <topology evidence="1 7">Multi-pass membrane protein</topology>
    </subcellularLocation>
</comment>
<evidence type="ECO:0000256" key="3">
    <source>
        <dbReference type="ARBA" id="ARBA00022452"/>
    </source>
</evidence>
<evidence type="ECO:0000256" key="8">
    <source>
        <dbReference type="SAM" id="SignalP"/>
    </source>
</evidence>
<dbReference type="Gene3D" id="2.170.130.10">
    <property type="entry name" value="TonB-dependent receptor, plug domain"/>
    <property type="match status" value="1"/>
</dbReference>
<keyword evidence="4 7" id="KW-0812">Transmembrane</keyword>
<dbReference type="EMBL" id="CP106735">
    <property type="protein sequence ID" value="UXX81292.1"/>
    <property type="molecule type" value="Genomic_DNA"/>
</dbReference>
<protein>
    <submittedName>
        <fullName evidence="10">TonB-dependent receptor</fullName>
    </submittedName>
</protein>
<keyword evidence="6 7" id="KW-0998">Cell outer membrane</keyword>
<dbReference type="InterPro" id="IPR037066">
    <property type="entry name" value="Plug_dom_sf"/>
</dbReference>
<feature type="domain" description="TonB-dependent receptor plug" evidence="9">
    <location>
        <begin position="112"/>
        <end position="221"/>
    </location>
</feature>
<dbReference type="Gene3D" id="2.40.170.20">
    <property type="entry name" value="TonB-dependent receptor, beta-barrel domain"/>
    <property type="match status" value="1"/>
</dbReference>
<keyword evidence="2 7" id="KW-0813">Transport</keyword>
<evidence type="ECO:0000256" key="2">
    <source>
        <dbReference type="ARBA" id="ARBA00022448"/>
    </source>
</evidence>
<reference evidence="10" key="1">
    <citation type="submission" date="2022-10" db="EMBL/GenBank/DDBJ databases">
        <title>Comparative genomics and taxonomic characterization of three novel marine species of genus Reichenbachiella exhibiting antioxidant and polysaccharide degradation activities.</title>
        <authorList>
            <person name="Muhammad N."/>
            <person name="Lee Y.-J."/>
            <person name="Ko J."/>
            <person name="Kim S.-G."/>
        </authorList>
    </citation>
    <scope>NUCLEOTIDE SEQUENCE</scope>
    <source>
        <strain evidence="10">Wsw4-B4</strain>
    </source>
</reference>
<comment type="similarity">
    <text evidence="7">Belongs to the TonB-dependent receptor family.</text>
</comment>
<evidence type="ECO:0000313" key="11">
    <source>
        <dbReference type="Proteomes" id="UP001062165"/>
    </source>
</evidence>
<dbReference type="InterPro" id="IPR039426">
    <property type="entry name" value="TonB-dep_rcpt-like"/>
</dbReference>
<dbReference type="InterPro" id="IPR012910">
    <property type="entry name" value="Plug_dom"/>
</dbReference>
<keyword evidence="3 7" id="KW-1134">Transmembrane beta strand</keyword>
<feature type="signal peptide" evidence="8">
    <location>
        <begin position="1"/>
        <end position="19"/>
    </location>
</feature>
<dbReference type="NCBIfam" id="TIGR04057">
    <property type="entry name" value="SusC_RagA_signa"/>
    <property type="match status" value="1"/>
</dbReference>
<dbReference type="InterPro" id="IPR008969">
    <property type="entry name" value="CarboxyPept-like_regulatory"/>
</dbReference>
<dbReference type="Proteomes" id="UP001062165">
    <property type="component" value="Chromosome"/>
</dbReference>
<gene>
    <name evidence="10" type="ORF">N7E81_09335</name>
</gene>